<dbReference type="Gene3D" id="1.10.12.10">
    <property type="entry name" value="Lyase 2-enoyl-coa Hydratase, Chain A, domain 2"/>
    <property type="match status" value="1"/>
</dbReference>
<evidence type="ECO:0000313" key="6">
    <source>
        <dbReference type="Proteomes" id="UP000247892"/>
    </source>
</evidence>
<dbReference type="PANTHER" id="PTHR11941">
    <property type="entry name" value="ENOYL-COA HYDRATASE-RELATED"/>
    <property type="match status" value="1"/>
</dbReference>
<dbReference type="InterPro" id="IPR014748">
    <property type="entry name" value="Enoyl-CoA_hydra_C"/>
</dbReference>
<evidence type="ECO:0000256" key="3">
    <source>
        <dbReference type="ARBA" id="ARBA00023709"/>
    </source>
</evidence>
<dbReference type="OrthoDB" id="4608673at2"/>
<accession>A0A318LQ93</accession>
<evidence type="ECO:0000256" key="4">
    <source>
        <dbReference type="ARBA" id="ARBA00023717"/>
    </source>
</evidence>
<organism evidence="5 6">
    <name type="scientific">Prauserella flavalba</name>
    <dbReference type="NCBI Taxonomy" id="1477506"/>
    <lineage>
        <taxon>Bacteria</taxon>
        <taxon>Bacillati</taxon>
        <taxon>Actinomycetota</taxon>
        <taxon>Actinomycetes</taxon>
        <taxon>Pseudonocardiales</taxon>
        <taxon>Pseudonocardiaceae</taxon>
        <taxon>Prauserella</taxon>
    </lineage>
</organism>
<evidence type="ECO:0000256" key="1">
    <source>
        <dbReference type="ARBA" id="ARBA00005254"/>
    </source>
</evidence>
<protein>
    <submittedName>
        <fullName evidence="5">Enoyl-CoA hydratase</fullName>
    </submittedName>
</protein>
<dbReference type="GO" id="GO:0004300">
    <property type="term" value="F:enoyl-CoA hydratase activity"/>
    <property type="evidence" value="ECO:0007669"/>
    <property type="project" value="UniProtKB-EC"/>
</dbReference>
<comment type="similarity">
    <text evidence="1">Belongs to the enoyl-CoA hydratase/isomerase family.</text>
</comment>
<dbReference type="Pfam" id="PF00378">
    <property type="entry name" value="ECH_1"/>
    <property type="match status" value="1"/>
</dbReference>
<dbReference type="RefSeq" id="WP_110335557.1">
    <property type="nucleotide sequence ID" value="NZ_JBHVKT010000014.1"/>
</dbReference>
<dbReference type="EMBL" id="MASU01000005">
    <property type="protein sequence ID" value="PXY35554.1"/>
    <property type="molecule type" value="Genomic_DNA"/>
</dbReference>
<name>A0A318LQ93_9PSEU</name>
<dbReference type="NCBIfam" id="NF004796">
    <property type="entry name" value="PRK06144.1"/>
    <property type="match status" value="1"/>
</dbReference>
<reference evidence="5 6" key="1">
    <citation type="submission" date="2016-07" db="EMBL/GenBank/DDBJ databases">
        <title>Draft genome sequence of Prauserella sp. YIM 121212, isolated from alkaline soil.</title>
        <authorList>
            <person name="Ruckert C."/>
            <person name="Albersmeier A."/>
            <person name="Jiang C.-L."/>
            <person name="Jiang Y."/>
            <person name="Kalinowski J."/>
            <person name="Schneider O."/>
            <person name="Winkler A."/>
            <person name="Zotchev S.B."/>
        </authorList>
    </citation>
    <scope>NUCLEOTIDE SEQUENCE [LARGE SCALE GENOMIC DNA]</scope>
    <source>
        <strain evidence="5 6">YIM 121212</strain>
    </source>
</reference>
<dbReference type="AlphaFoldDB" id="A0A318LQ93"/>
<comment type="caution">
    <text evidence="5">The sequence shown here is derived from an EMBL/GenBank/DDBJ whole genome shotgun (WGS) entry which is preliminary data.</text>
</comment>
<dbReference type="Gene3D" id="3.90.226.10">
    <property type="entry name" value="2-enoyl-CoA Hydratase, Chain A, domain 1"/>
    <property type="match status" value="1"/>
</dbReference>
<dbReference type="GO" id="GO:0006635">
    <property type="term" value="P:fatty acid beta-oxidation"/>
    <property type="evidence" value="ECO:0007669"/>
    <property type="project" value="TreeGrafter"/>
</dbReference>
<proteinExistence type="inferred from homology"/>
<sequence length="257" mass="27740">MTDQVLTEFRGSVAVATFNRPEARNAMTWEMYDALVEFCERVDADEDVRVAVLRGAGGKAFVAGTDIAQFREFRGAGDGLAYEKRIEGVLSRLEQVRVPTIAAIDGYATGGGLSIAAACDLRVATPKAKFGLPIARTVGNCLSMASYARLVHLVGATRAIHLIYTAGFVGAEDAERAGLVSELVGESELDDRVNALCEQLATQAPLTMRAAKIAVRRLREHALPPGDDLIAMCYGSEDFQEGVAAFTEKRTPQWRGR</sequence>
<comment type="catalytic activity">
    <reaction evidence="4">
        <text>a 4-saturated-(3S)-3-hydroxyacyl-CoA = a (3E)-enoyl-CoA + H2O</text>
        <dbReference type="Rhea" id="RHEA:20724"/>
        <dbReference type="ChEBI" id="CHEBI:15377"/>
        <dbReference type="ChEBI" id="CHEBI:58521"/>
        <dbReference type="ChEBI" id="CHEBI:137480"/>
        <dbReference type="EC" id="4.2.1.17"/>
    </reaction>
</comment>
<dbReference type="InterPro" id="IPR001753">
    <property type="entry name" value="Enoyl-CoA_hydra/iso"/>
</dbReference>
<dbReference type="Proteomes" id="UP000247892">
    <property type="component" value="Unassembled WGS sequence"/>
</dbReference>
<dbReference type="CDD" id="cd06558">
    <property type="entry name" value="crotonase-like"/>
    <property type="match status" value="1"/>
</dbReference>
<comment type="catalytic activity">
    <reaction evidence="3">
        <text>a (3S)-3-hydroxyacyl-CoA = a (2E)-enoyl-CoA + H2O</text>
        <dbReference type="Rhea" id="RHEA:16105"/>
        <dbReference type="ChEBI" id="CHEBI:15377"/>
        <dbReference type="ChEBI" id="CHEBI:57318"/>
        <dbReference type="ChEBI" id="CHEBI:58856"/>
        <dbReference type="EC" id="4.2.1.17"/>
    </reaction>
</comment>
<dbReference type="SUPFAM" id="SSF52096">
    <property type="entry name" value="ClpP/crotonase"/>
    <property type="match status" value="1"/>
</dbReference>
<keyword evidence="2" id="KW-0456">Lyase</keyword>
<evidence type="ECO:0000256" key="2">
    <source>
        <dbReference type="ARBA" id="ARBA00023239"/>
    </source>
</evidence>
<evidence type="ECO:0000313" key="5">
    <source>
        <dbReference type="EMBL" id="PXY35554.1"/>
    </source>
</evidence>
<gene>
    <name evidence="5" type="ORF">BA062_08560</name>
</gene>
<keyword evidence="6" id="KW-1185">Reference proteome</keyword>
<dbReference type="InterPro" id="IPR029045">
    <property type="entry name" value="ClpP/crotonase-like_dom_sf"/>
</dbReference>
<dbReference type="PANTHER" id="PTHR11941:SF54">
    <property type="entry name" value="ENOYL-COA HYDRATASE, MITOCHONDRIAL"/>
    <property type="match status" value="1"/>
</dbReference>